<evidence type="ECO:0000313" key="3">
    <source>
        <dbReference type="Proteomes" id="UP000028123"/>
    </source>
</evidence>
<dbReference type="Proteomes" id="UP000028123">
    <property type="component" value="Unassembled WGS sequence"/>
</dbReference>
<evidence type="ECO:0000313" key="2">
    <source>
        <dbReference type="EMBL" id="KEQ26223.1"/>
    </source>
</evidence>
<dbReference type="Gene3D" id="3.40.50.150">
    <property type="entry name" value="Vaccinia Virus protein VP39"/>
    <property type="match status" value="1"/>
</dbReference>
<gene>
    <name evidence="2" type="ORF">ET33_34720</name>
</gene>
<dbReference type="Pfam" id="PF08241">
    <property type="entry name" value="Methyltransf_11"/>
    <property type="match status" value="1"/>
</dbReference>
<proteinExistence type="predicted"/>
<dbReference type="GO" id="GO:0032259">
    <property type="term" value="P:methylation"/>
    <property type="evidence" value="ECO:0007669"/>
    <property type="project" value="UniProtKB-KW"/>
</dbReference>
<comment type="caution">
    <text evidence="2">The sequence shown here is derived from an EMBL/GenBank/DDBJ whole genome shotgun (WGS) entry which is preliminary data.</text>
</comment>
<dbReference type="EMBL" id="JNVM01000007">
    <property type="protein sequence ID" value="KEQ26223.1"/>
    <property type="molecule type" value="Genomic_DNA"/>
</dbReference>
<accession>A0A081P6A0</accession>
<keyword evidence="2" id="KW-0808">Transferase</keyword>
<dbReference type="SUPFAM" id="SSF53335">
    <property type="entry name" value="S-adenosyl-L-methionine-dependent methyltransferases"/>
    <property type="match status" value="1"/>
</dbReference>
<sequence length="232" mass="26537">MSRGYEQIGVAMTCRSFAEYERMFSLRPELLEAGPILDVAAGASSFVAEAAARGFAAVAADPMYVLSAEGIYRHGMTEIEVSTGKLTKLRESFDWTFYGDPNRHRAMREASMRRFADDYAQSSEGSKYTAAKLPHLPYEDESFELVLCSHFLFLYHEQFDYDFHTRALRELLRVCRAGGEVRVYPVITLQWDRYPMLDRLLEELRMAGFEASLELSELPFIPGSKELLRVQK</sequence>
<dbReference type="InterPro" id="IPR013216">
    <property type="entry name" value="Methyltransf_11"/>
</dbReference>
<keyword evidence="2" id="KW-0489">Methyltransferase</keyword>
<dbReference type="eggNOG" id="COG2226">
    <property type="taxonomic scope" value="Bacteria"/>
</dbReference>
<reference evidence="2 3" key="1">
    <citation type="submission" date="2014-06" db="EMBL/GenBank/DDBJ databases">
        <title>Draft genome sequence of Paenibacillus sp. MSt1.</title>
        <authorList>
            <person name="Aw Y.K."/>
            <person name="Ong K.S."/>
            <person name="Gan H.M."/>
            <person name="Lee S.M."/>
        </authorList>
    </citation>
    <scope>NUCLEOTIDE SEQUENCE [LARGE SCALE GENOMIC DNA]</scope>
    <source>
        <strain evidence="2 3">MSt1</strain>
    </source>
</reference>
<protein>
    <submittedName>
        <fullName evidence="2">Methylase</fullName>
    </submittedName>
</protein>
<name>A0A081P6A0_9BACL</name>
<evidence type="ECO:0000259" key="1">
    <source>
        <dbReference type="Pfam" id="PF08241"/>
    </source>
</evidence>
<dbReference type="RefSeq" id="WP_036680061.1">
    <property type="nucleotide sequence ID" value="NZ_JNVM01000007.1"/>
</dbReference>
<dbReference type="InterPro" id="IPR029063">
    <property type="entry name" value="SAM-dependent_MTases_sf"/>
</dbReference>
<feature type="domain" description="Methyltransferase type 11" evidence="1">
    <location>
        <begin position="112"/>
        <end position="181"/>
    </location>
</feature>
<dbReference type="GO" id="GO:0008757">
    <property type="term" value="F:S-adenosylmethionine-dependent methyltransferase activity"/>
    <property type="evidence" value="ECO:0007669"/>
    <property type="project" value="InterPro"/>
</dbReference>
<dbReference type="AlphaFoldDB" id="A0A081P6A0"/>
<organism evidence="2 3">
    <name type="scientific">Paenibacillus tyrfis</name>
    <dbReference type="NCBI Taxonomy" id="1501230"/>
    <lineage>
        <taxon>Bacteria</taxon>
        <taxon>Bacillati</taxon>
        <taxon>Bacillota</taxon>
        <taxon>Bacilli</taxon>
        <taxon>Bacillales</taxon>
        <taxon>Paenibacillaceae</taxon>
        <taxon>Paenibacillus</taxon>
    </lineage>
</organism>
<keyword evidence="3" id="KW-1185">Reference proteome</keyword>
<dbReference type="OrthoDB" id="9787807at2"/>